<dbReference type="GeneID" id="40085750"/>
<sequence length="72" mass="8612">MAHFTFAEAERILRGTEQRTNGDFPEFVEIMMKHLAERNPGNAALFRNTTHEDFDDIIAFYSWFYRHWVSDL</sequence>
<reference evidence="1 2" key="1">
    <citation type="submission" date="2017-08" db="EMBL/GenBank/DDBJ databases">
        <title>Characterization and complete genome sequence of novel bacteriophage infecting the causal agent of bacterial fruit blotch, Acidovorax citrulli.</title>
        <authorList>
            <person name="Midani A.R."/>
            <person name="Park S.-H."/>
            <person name="Choi T.-J."/>
        </authorList>
    </citation>
    <scope>NUCLEOTIDE SEQUENCE [LARGE SCALE GENOMIC DNA]</scope>
</reference>
<keyword evidence="2" id="KW-1185">Reference proteome</keyword>
<name>A0A223AIY6_9CAUD</name>
<protein>
    <submittedName>
        <fullName evidence="1">Uncharacterized protein</fullName>
    </submittedName>
</protein>
<evidence type="ECO:0000313" key="2">
    <source>
        <dbReference type="Proteomes" id="UP000224101"/>
    </source>
</evidence>
<organism evidence="1 2">
    <name type="scientific">Acidovorax phage ACP17</name>
    <dbReference type="NCBI Taxonomy" id="2010329"/>
    <lineage>
        <taxon>Viruses</taxon>
        <taxon>Duplodnaviria</taxon>
        <taxon>Heunggongvirae</taxon>
        <taxon>Uroviricota</taxon>
        <taxon>Caudoviricetes</taxon>
        <taxon>Busanvirus</taxon>
        <taxon>Busanvirus ACP17</taxon>
    </lineage>
</organism>
<proteinExistence type="predicted"/>
<dbReference type="RefSeq" id="YP_009609665.1">
    <property type="nucleotide sequence ID" value="NC_041997.1"/>
</dbReference>
<evidence type="ECO:0000313" key="1">
    <source>
        <dbReference type="EMBL" id="ASS33930.1"/>
    </source>
</evidence>
<accession>A0A223AIY6</accession>
<dbReference type="Proteomes" id="UP000224101">
    <property type="component" value="Segment"/>
</dbReference>
<dbReference type="EMBL" id="KY979132">
    <property type="protein sequence ID" value="ASS33930.1"/>
    <property type="molecule type" value="Genomic_DNA"/>
</dbReference>
<dbReference type="KEGG" id="vg:40085750"/>